<dbReference type="Pfam" id="PF05018">
    <property type="entry name" value="CFA20_dom"/>
    <property type="match status" value="1"/>
</dbReference>
<dbReference type="Proteomes" id="UP001497525">
    <property type="component" value="Unassembled WGS sequence"/>
</dbReference>
<protein>
    <recommendedName>
        <fullName evidence="1">CFA20 domain-containing protein</fullName>
    </recommendedName>
</protein>
<name>A0AAV2SYA5_CALDB</name>
<dbReference type="PANTHER" id="PTHR12458">
    <property type="entry name" value="ORF PROTEIN"/>
    <property type="match status" value="1"/>
</dbReference>
<sequence>MFKNAFQNGLLSIFFSVGSKPLENWRQEVKHGRVQRMTDEEIKSFVMEILGANVSTTFIACPDDPKKTLGIRLPILVIILKNLKKYFSFEVQVLDDQNIRRRFRASTFQTSTDVKPFTCTMPMRLDEGWNQVQFDLSDFTRRAYGTAYVETMSIEIHANCRLRRVYFCDRVYSEDELPREYKLYLPVHGSTSAKSN</sequence>
<dbReference type="InterPro" id="IPR007714">
    <property type="entry name" value="CFA20_dom"/>
</dbReference>
<evidence type="ECO:0000313" key="2">
    <source>
        <dbReference type="EMBL" id="CAL5129935.1"/>
    </source>
</evidence>
<organism evidence="2 3">
    <name type="scientific">Calicophoron daubneyi</name>
    <name type="common">Rumen fluke</name>
    <name type="synonym">Paramphistomum daubneyi</name>
    <dbReference type="NCBI Taxonomy" id="300641"/>
    <lineage>
        <taxon>Eukaryota</taxon>
        <taxon>Metazoa</taxon>
        <taxon>Spiralia</taxon>
        <taxon>Lophotrochozoa</taxon>
        <taxon>Platyhelminthes</taxon>
        <taxon>Trematoda</taxon>
        <taxon>Digenea</taxon>
        <taxon>Plagiorchiida</taxon>
        <taxon>Pronocephalata</taxon>
        <taxon>Paramphistomoidea</taxon>
        <taxon>Paramphistomidae</taxon>
        <taxon>Calicophoron</taxon>
    </lineage>
</organism>
<dbReference type="AlphaFoldDB" id="A0AAV2SYA5"/>
<gene>
    <name evidence="2" type="ORF">CDAUBV1_LOCUS1388</name>
</gene>
<reference evidence="2" key="1">
    <citation type="submission" date="2024-06" db="EMBL/GenBank/DDBJ databases">
        <authorList>
            <person name="Liu X."/>
            <person name="Lenzi L."/>
            <person name="Haldenby T S."/>
            <person name="Uol C."/>
        </authorList>
    </citation>
    <scope>NUCLEOTIDE SEQUENCE</scope>
</reference>
<accession>A0AAV2SYA5</accession>
<feature type="domain" description="CFA20" evidence="1">
    <location>
        <begin position="1"/>
        <end position="184"/>
    </location>
</feature>
<dbReference type="InterPro" id="IPR040441">
    <property type="entry name" value="CFA20/CFAP20DC"/>
</dbReference>
<evidence type="ECO:0000259" key="1">
    <source>
        <dbReference type="Pfam" id="PF05018"/>
    </source>
</evidence>
<evidence type="ECO:0000313" key="3">
    <source>
        <dbReference type="Proteomes" id="UP001497525"/>
    </source>
</evidence>
<proteinExistence type="predicted"/>
<dbReference type="EMBL" id="CAXLJL010000056">
    <property type="protein sequence ID" value="CAL5129935.1"/>
    <property type="molecule type" value="Genomic_DNA"/>
</dbReference>
<comment type="caution">
    <text evidence="2">The sequence shown here is derived from an EMBL/GenBank/DDBJ whole genome shotgun (WGS) entry which is preliminary data.</text>
</comment>